<dbReference type="GO" id="GO:0005737">
    <property type="term" value="C:cytoplasm"/>
    <property type="evidence" value="ECO:0007669"/>
    <property type="project" value="TreeGrafter"/>
</dbReference>
<dbReference type="EMBL" id="QSFV01000023">
    <property type="protein sequence ID" value="RHA79797.1"/>
    <property type="molecule type" value="Genomic_DNA"/>
</dbReference>
<name>A0A413T5Z5_9FIRM</name>
<dbReference type="InterPro" id="IPR029069">
    <property type="entry name" value="HotDog_dom_sf"/>
</dbReference>
<dbReference type="GO" id="GO:0052816">
    <property type="term" value="F:long-chain fatty acyl-CoA hydrolase activity"/>
    <property type="evidence" value="ECO:0007669"/>
    <property type="project" value="TreeGrafter"/>
</dbReference>
<dbReference type="PROSITE" id="PS51770">
    <property type="entry name" value="HOTDOG_ACOT"/>
    <property type="match status" value="1"/>
</dbReference>
<dbReference type="PANTHER" id="PTHR11049">
    <property type="entry name" value="ACYL COENZYME A THIOESTER HYDROLASE"/>
    <property type="match status" value="1"/>
</dbReference>
<organism evidence="3 4">
    <name type="scientific">Eubacterium ventriosum</name>
    <dbReference type="NCBI Taxonomy" id="39496"/>
    <lineage>
        <taxon>Bacteria</taxon>
        <taxon>Bacillati</taxon>
        <taxon>Bacillota</taxon>
        <taxon>Clostridia</taxon>
        <taxon>Eubacteriales</taxon>
        <taxon>Eubacteriaceae</taxon>
        <taxon>Eubacterium</taxon>
    </lineage>
</organism>
<reference evidence="3 4" key="1">
    <citation type="submission" date="2018-08" db="EMBL/GenBank/DDBJ databases">
        <title>A genome reference for cultivated species of the human gut microbiota.</title>
        <authorList>
            <person name="Zou Y."/>
            <person name="Xue W."/>
            <person name="Luo G."/>
        </authorList>
    </citation>
    <scope>NUCLEOTIDE SEQUENCE [LARGE SCALE GENOMIC DNA]</scope>
    <source>
        <strain evidence="3 4">AM42-30</strain>
    </source>
</reference>
<evidence type="ECO:0000256" key="2">
    <source>
        <dbReference type="ARBA" id="ARBA00022801"/>
    </source>
</evidence>
<evidence type="ECO:0000313" key="3">
    <source>
        <dbReference type="EMBL" id="RHA79797.1"/>
    </source>
</evidence>
<comment type="caution">
    <text evidence="3">The sequence shown here is derived from an EMBL/GenBank/DDBJ whole genome shotgun (WGS) entry which is preliminary data.</text>
</comment>
<dbReference type="Gene3D" id="3.10.129.10">
    <property type="entry name" value="Hotdog Thioesterase"/>
    <property type="match status" value="1"/>
</dbReference>
<dbReference type="AlphaFoldDB" id="A0A413T5Z5"/>
<dbReference type="SUPFAM" id="SSF54637">
    <property type="entry name" value="Thioesterase/thiol ester dehydrase-isomerase"/>
    <property type="match status" value="1"/>
</dbReference>
<protein>
    <submittedName>
        <fullName evidence="3">Acyl-CoA thioesterase</fullName>
    </submittedName>
</protein>
<dbReference type="InterPro" id="IPR033120">
    <property type="entry name" value="HOTDOG_ACOT"/>
</dbReference>
<comment type="similarity">
    <text evidence="1">Belongs to the acyl coenzyme A hydrolase family.</text>
</comment>
<dbReference type="GO" id="GO:0006637">
    <property type="term" value="P:acyl-CoA metabolic process"/>
    <property type="evidence" value="ECO:0007669"/>
    <property type="project" value="TreeGrafter"/>
</dbReference>
<dbReference type="RefSeq" id="WP_118030563.1">
    <property type="nucleotide sequence ID" value="NZ_CAUFTG010000086.1"/>
</dbReference>
<sequence>MNRKNINRKTVSFSRTEQVHVIKPCDLNGGGRLFGGALLSMLDEIAGIVAKRHSGCNNVTTAAIDHLDFKDGAYVNDLLVIIGYVTYTGNTSMEVRIDTYVENNEGMRHPINRAFFVMVAMGANNRPTKVPPLIIENEFQQAEWDCALKRKENRIKMKNDF</sequence>
<proteinExistence type="inferred from homology"/>
<dbReference type="InterPro" id="IPR006683">
    <property type="entry name" value="Thioestr_dom"/>
</dbReference>
<dbReference type="Pfam" id="PF03061">
    <property type="entry name" value="4HBT"/>
    <property type="match status" value="1"/>
</dbReference>
<dbReference type="InterPro" id="IPR040170">
    <property type="entry name" value="Cytosol_ACT"/>
</dbReference>
<gene>
    <name evidence="3" type="ORF">DW918_07560</name>
</gene>
<keyword evidence="2" id="KW-0378">Hydrolase</keyword>
<evidence type="ECO:0000256" key="1">
    <source>
        <dbReference type="ARBA" id="ARBA00010458"/>
    </source>
</evidence>
<accession>A0A413T5Z5</accession>
<dbReference type="CDD" id="cd03442">
    <property type="entry name" value="BFIT_BACH"/>
    <property type="match status" value="1"/>
</dbReference>
<dbReference type="Proteomes" id="UP000285740">
    <property type="component" value="Unassembled WGS sequence"/>
</dbReference>
<evidence type="ECO:0000313" key="4">
    <source>
        <dbReference type="Proteomes" id="UP000285740"/>
    </source>
</evidence>